<keyword evidence="2" id="KW-1185">Reference proteome</keyword>
<evidence type="ECO:0000313" key="2">
    <source>
        <dbReference type="Proteomes" id="UP000601990"/>
    </source>
</evidence>
<sequence length="179" mass="19098">MNLNAGGNVVSAEVGFFHIEIGGERFWINVRTDAGNPDTLLYFFRDDGTLGGADFITFGDDGRTSLEALSDGSVSGADPFLALTQPAGKHVFALTRCCGPGDDILDGFQFLKECGSGQRYSSSGSLRPTLLGDIELLAVPEPGIHSQLVLGFLGLITTAAAFEPRGNRPCRSFDKRLPR</sequence>
<protein>
    <submittedName>
        <fullName evidence="1">Uncharacterized protein</fullName>
    </submittedName>
</protein>
<organism evidence="1 2">
    <name type="scientific">Aromatoleum buckelii</name>
    <dbReference type="NCBI Taxonomy" id="200254"/>
    <lineage>
        <taxon>Bacteria</taxon>
        <taxon>Pseudomonadati</taxon>
        <taxon>Pseudomonadota</taxon>
        <taxon>Betaproteobacteria</taxon>
        <taxon>Rhodocyclales</taxon>
        <taxon>Rhodocyclaceae</taxon>
        <taxon>Aromatoleum</taxon>
    </lineage>
</organism>
<dbReference type="EMBL" id="WTVH01000035">
    <property type="protein sequence ID" value="NMF94713.1"/>
    <property type="molecule type" value="Genomic_DNA"/>
</dbReference>
<proteinExistence type="predicted"/>
<reference evidence="1" key="1">
    <citation type="submission" date="2019-12" db="EMBL/GenBank/DDBJ databases">
        <title>Comparative genomics gives insights into the taxonomy of the Azoarcus-Aromatoleum group and reveals separate origins of nif in the plant-associated Azoarcus and non-plant-associated Aromatoleum sub-groups.</title>
        <authorList>
            <person name="Lafos M."/>
            <person name="Maluk M."/>
            <person name="Batista M."/>
            <person name="Junghare M."/>
            <person name="Carmona M."/>
            <person name="Faoro H."/>
            <person name="Cruz L.M."/>
            <person name="Battistoni F."/>
            <person name="De Souza E."/>
            <person name="Pedrosa F."/>
            <person name="Chen W.-M."/>
            <person name="Poole P.S."/>
            <person name="Dixon R.A."/>
            <person name="James E.K."/>
        </authorList>
    </citation>
    <scope>NUCLEOTIDE SEQUENCE</scope>
    <source>
        <strain evidence="1">U120</strain>
    </source>
</reference>
<evidence type="ECO:0000313" key="1">
    <source>
        <dbReference type="EMBL" id="NMF94713.1"/>
    </source>
</evidence>
<accession>A0ABX1N620</accession>
<name>A0ABX1N620_9RHOO</name>
<dbReference type="RefSeq" id="WP_169199932.1">
    <property type="nucleotide sequence ID" value="NZ_WTVH02000001.1"/>
</dbReference>
<comment type="caution">
    <text evidence="1">The sequence shown here is derived from an EMBL/GenBank/DDBJ whole genome shotgun (WGS) entry which is preliminary data.</text>
</comment>
<gene>
    <name evidence="1" type="ORF">GO608_15415</name>
</gene>
<dbReference type="Proteomes" id="UP000601990">
    <property type="component" value="Unassembled WGS sequence"/>
</dbReference>